<keyword evidence="1" id="KW-0472">Membrane</keyword>
<feature type="transmembrane region" description="Helical" evidence="1">
    <location>
        <begin position="20"/>
        <end position="39"/>
    </location>
</feature>
<feature type="transmembrane region" description="Helical" evidence="1">
    <location>
        <begin position="60"/>
        <end position="79"/>
    </location>
</feature>
<keyword evidence="3" id="KW-1185">Reference proteome</keyword>
<organism evidence="2 3">
    <name type="scientific">Penicillium atrosanguineum</name>
    <dbReference type="NCBI Taxonomy" id="1132637"/>
    <lineage>
        <taxon>Eukaryota</taxon>
        <taxon>Fungi</taxon>
        <taxon>Dikarya</taxon>
        <taxon>Ascomycota</taxon>
        <taxon>Pezizomycotina</taxon>
        <taxon>Eurotiomycetes</taxon>
        <taxon>Eurotiomycetidae</taxon>
        <taxon>Eurotiales</taxon>
        <taxon>Aspergillaceae</taxon>
        <taxon>Penicillium</taxon>
    </lineage>
</organism>
<evidence type="ECO:0000313" key="3">
    <source>
        <dbReference type="Proteomes" id="UP001147746"/>
    </source>
</evidence>
<reference evidence="2" key="2">
    <citation type="journal article" date="2023" name="IMA Fungus">
        <title>Comparative genomic study of the Penicillium genus elucidates a diverse pangenome and 15 lateral gene transfer events.</title>
        <authorList>
            <person name="Petersen C."/>
            <person name="Sorensen T."/>
            <person name="Nielsen M.R."/>
            <person name="Sondergaard T.E."/>
            <person name="Sorensen J.L."/>
            <person name="Fitzpatrick D.A."/>
            <person name="Frisvad J.C."/>
            <person name="Nielsen K.L."/>
        </authorList>
    </citation>
    <scope>NUCLEOTIDE SEQUENCE</scope>
    <source>
        <strain evidence="2">IBT 21472</strain>
    </source>
</reference>
<accession>A0A9W9PZX8</accession>
<dbReference type="PANTHER" id="PTHR35043">
    <property type="entry name" value="TRANSCRIPTION FACTOR DOMAIN-CONTAINING PROTEIN"/>
    <property type="match status" value="1"/>
</dbReference>
<comment type="caution">
    <text evidence="2">The sequence shown here is derived from an EMBL/GenBank/DDBJ whole genome shotgun (WGS) entry which is preliminary data.</text>
</comment>
<keyword evidence="1" id="KW-1133">Transmembrane helix</keyword>
<sequence>MSTNTTGNLGWVAEPDGRGTWAILSTCSLTIVLCCWSSVYPNIPSRSDGAFKRGLGKINLFLIGLLGPEFLLVIALGQWSSARTSFKKFHHAGYENWSMIHAFFADMGGFLLESPGSELFPIDAEQLFHLVKAGYVPYPDLDMEDIKDKSKLDGLAR</sequence>
<evidence type="ECO:0000256" key="1">
    <source>
        <dbReference type="SAM" id="Phobius"/>
    </source>
</evidence>
<dbReference type="AlphaFoldDB" id="A0A9W9PZX8"/>
<keyword evidence="1" id="KW-0812">Transmembrane</keyword>
<reference evidence="2" key="1">
    <citation type="submission" date="2022-12" db="EMBL/GenBank/DDBJ databases">
        <authorList>
            <person name="Petersen C."/>
        </authorList>
    </citation>
    <scope>NUCLEOTIDE SEQUENCE</scope>
    <source>
        <strain evidence="2">IBT 21472</strain>
    </source>
</reference>
<protein>
    <submittedName>
        <fullName evidence="2">Uncharacterized protein</fullName>
    </submittedName>
</protein>
<gene>
    <name evidence="2" type="ORF">N7476_004017</name>
</gene>
<proteinExistence type="predicted"/>
<dbReference type="EMBL" id="JAPZBO010000003">
    <property type="protein sequence ID" value="KAJ5321015.1"/>
    <property type="molecule type" value="Genomic_DNA"/>
</dbReference>
<evidence type="ECO:0000313" key="2">
    <source>
        <dbReference type="EMBL" id="KAJ5321015.1"/>
    </source>
</evidence>
<name>A0A9W9PZX8_9EURO</name>
<dbReference type="PANTHER" id="PTHR35043:SF8">
    <property type="entry name" value="DUF4220 DOMAIN-CONTAINING PROTEIN"/>
    <property type="match status" value="1"/>
</dbReference>
<dbReference type="Proteomes" id="UP001147746">
    <property type="component" value="Unassembled WGS sequence"/>
</dbReference>